<dbReference type="EMBL" id="FOOH01000008">
    <property type="protein sequence ID" value="SFF76928.1"/>
    <property type="molecule type" value="Genomic_DNA"/>
</dbReference>
<dbReference type="Proteomes" id="UP000199116">
    <property type="component" value="Unassembled WGS sequence"/>
</dbReference>
<dbReference type="InterPro" id="IPR002781">
    <property type="entry name" value="TM_pro_TauE-like"/>
</dbReference>
<evidence type="ECO:0000313" key="7">
    <source>
        <dbReference type="Proteomes" id="UP000199116"/>
    </source>
</evidence>
<organism evidence="6 7">
    <name type="scientific">Salegentibacter agarivorans</name>
    <dbReference type="NCBI Taxonomy" id="345907"/>
    <lineage>
        <taxon>Bacteria</taxon>
        <taxon>Pseudomonadati</taxon>
        <taxon>Bacteroidota</taxon>
        <taxon>Flavobacteriia</taxon>
        <taxon>Flavobacteriales</taxon>
        <taxon>Flavobacteriaceae</taxon>
        <taxon>Salegentibacter</taxon>
    </lineage>
</organism>
<dbReference type="AlphaFoldDB" id="A0A1I2LEF0"/>
<feature type="transmembrane region" description="Helical" evidence="5">
    <location>
        <begin position="200"/>
        <end position="220"/>
    </location>
</feature>
<evidence type="ECO:0000256" key="3">
    <source>
        <dbReference type="ARBA" id="ARBA00022989"/>
    </source>
</evidence>
<dbReference type="InterPro" id="IPR051598">
    <property type="entry name" value="TSUP/Inactive_protease-like"/>
</dbReference>
<evidence type="ECO:0000256" key="4">
    <source>
        <dbReference type="ARBA" id="ARBA00023136"/>
    </source>
</evidence>
<protein>
    <recommendedName>
        <fullName evidence="5">Probable membrane transporter protein</fullName>
    </recommendedName>
</protein>
<dbReference type="GO" id="GO:0005886">
    <property type="term" value="C:plasma membrane"/>
    <property type="evidence" value="ECO:0007669"/>
    <property type="project" value="UniProtKB-SubCell"/>
</dbReference>
<name>A0A1I2LEF0_9FLAO</name>
<dbReference type="RefSeq" id="WP_075324693.1">
    <property type="nucleotide sequence ID" value="NZ_FOOH01000008.1"/>
</dbReference>
<evidence type="ECO:0000256" key="2">
    <source>
        <dbReference type="ARBA" id="ARBA00022692"/>
    </source>
</evidence>
<evidence type="ECO:0000313" key="6">
    <source>
        <dbReference type="EMBL" id="SFF76928.1"/>
    </source>
</evidence>
<feature type="transmembrane region" description="Helical" evidence="5">
    <location>
        <begin position="167"/>
        <end position="188"/>
    </location>
</feature>
<proteinExistence type="inferred from homology"/>
<feature type="transmembrane region" description="Helical" evidence="5">
    <location>
        <begin position="130"/>
        <end position="155"/>
    </location>
</feature>
<dbReference type="Pfam" id="PF01925">
    <property type="entry name" value="TauE"/>
    <property type="match status" value="1"/>
</dbReference>
<accession>A0A1I2LEF0</accession>
<comment type="subcellular location">
    <subcellularLocation>
        <location evidence="5">Cell membrane</location>
        <topology evidence="5">Multi-pass membrane protein</topology>
    </subcellularLocation>
    <subcellularLocation>
        <location evidence="1">Membrane</location>
        <topology evidence="1">Multi-pass membrane protein</topology>
    </subcellularLocation>
</comment>
<dbReference type="PANTHER" id="PTHR43701:SF5">
    <property type="entry name" value="MEMBRANE TRANSPORTER PROTEIN-RELATED"/>
    <property type="match status" value="1"/>
</dbReference>
<feature type="transmembrane region" description="Helical" evidence="5">
    <location>
        <begin position="98"/>
        <end position="118"/>
    </location>
</feature>
<keyword evidence="5" id="KW-1003">Cell membrane</keyword>
<feature type="transmembrane region" description="Helical" evidence="5">
    <location>
        <begin position="74"/>
        <end position="92"/>
    </location>
</feature>
<dbReference type="PANTHER" id="PTHR43701">
    <property type="entry name" value="MEMBRANE TRANSPORTER PROTEIN MJ0441-RELATED"/>
    <property type="match status" value="1"/>
</dbReference>
<evidence type="ECO:0000256" key="1">
    <source>
        <dbReference type="ARBA" id="ARBA00004141"/>
    </source>
</evidence>
<keyword evidence="4 5" id="KW-0472">Membrane</keyword>
<gene>
    <name evidence="6" type="ORF">SAMN04488033_10867</name>
</gene>
<keyword evidence="7" id="KW-1185">Reference proteome</keyword>
<comment type="similarity">
    <text evidence="5">Belongs to the 4-toluene sulfonate uptake permease (TSUP) (TC 2.A.102) family.</text>
</comment>
<sequence>MQSEFLPYLFVLLPVAAFFYSSVGHGGASSYLMILALAGFAPEEIRPTALLLNMAVSFIAFMNHRRSCEFPNNLFLQLVVFSVPAAFIGGLVVVESSIYKNILGVLLLFPVLNFLGVFPKNDKTILRDKIWMPPFIGILIGFFSGLIGIGGGILLSPLLLMLGWTNIRQTAALSALFIFVNSVAGYLGTTGFNLIDNKSLWILIPPAVLGGILGSYFGALRFNVKLVKHLLTFVLAGAALKLIFF</sequence>
<reference evidence="7" key="1">
    <citation type="submission" date="2016-10" db="EMBL/GenBank/DDBJ databases">
        <authorList>
            <person name="Varghese N."/>
            <person name="Submissions S."/>
        </authorList>
    </citation>
    <scope>NUCLEOTIDE SEQUENCE [LARGE SCALE GENOMIC DNA]</scope>
    <source>
        <strain evidence="7">DSM 23515</strain>
    </source>
</reference>
<feature type="transmembrane region" description="Helical" evidence="5">
    <location>
        <begin position="5"/>
        <end position="25"/>
    </location>
</feature>
<keyword evidence="2 5" id="KW-0812">Transmembrane</keyword>
<evidence type="ECO:0000256" key="5">
    <source>
        <dbReference type="RuleBase" id="RU363041"/>
    </source>
</evidence>
<keyword evidence="3 5" id="KW-1133">Transmembrane helix</keyword>